<evidence type="ECO:0000256" key="1">
    <source>
        <dbReference type="SAM" id="SignalP"/>
    </source>
</evidence>
<dbReference type="AlphaFoldDB" id="A0A518ENW5"/>
<dbReference type="PROSITE" id="PS51257">
    <property type="entry name" value="PROKAR_LIPOPROTEIN"/>
    <property type="match status" value="1"/>
</dbReference>
<evidence type="ECO:0000313" key="3">
    <source>
        <dbReference type="Proteomes" id="UP000320390"/>
    </source>
</evidence>
<organism evidence="2 3">
    <name type="scientific">Saltatorellus ferox</name>
    <dbReference type="NCBI Taxonomy" id="2528018"/>
    <lineage>
        <taxon>Bacteria</taxon>
        <taxon>Pseudomonadati</taxon>
        <taxon>Planctomycetota</taxon>
        <taxon>Planctomycetia</taxon>
        <taxon>Planctomycetia incertae sedis</taxon>
        <taxon>Saltatorellus</taxon>
    </lineage>
</organism>
<accession>A0A518ENW5</accession>
<dbReference type="Proteomes" id="UP000320390">
    <property type="component" value="Chromosome"/>
</dbReference>
<feature type="chain" id="PRO_5021996679" description="3-keto-disaccharide hydrolase domain-containing protein" evidence="1">
    <location>
        <begin position="31"/>
        <end position="238"/>
    </location>
</feature>
<gene>
    <name evidence="2" type="ORF">Poly30_12770</name>
</gene>
<dbReference type="Gene3D" id="2.60.120.560">
    <property type="entry name" value="Exo-inulinase, domain 1"/>
    <property type="match status" value="1"/>
</dbReference>
<keyword evidence="3" id="KW-1185">Reference proteome</keyword>
<proteinExistence type="predicted"/>
<dbReference type="EMBL" id="CP036434">
    <property type="protein sequence ID" value="QDV05775.1"/>
    <property type="molecule type" value="Genomic_DNA"/>
</dbReference>
<reference evidence="2 3" key="1">
    <citation type="submission" date="2019-02" db="EMBL/GenBank/DDBJ databases">
        <title>Deep-cultivation of Planctomycetes and their phenomic and genomic characterization uncovers novel biology.</title>
        <authorList>
            <person name="Wiegand S."/>
            <person name="Jogler M."/>
            <person name="Boedeker C."/>
            <person name="Pinto D."/>
            <person name="Vollmers J."/>
            <person name="Rivas-Marin E."/>
            <person name="Kohn T."/>
            <person name="Peeters S.H."/>
            <person name="Heuer A."/>
            <person name="Rast P."/>
            <person name="Oberbeckmann S."/>
            <person name="Bunk B."/>
            <person name="Jeske O."/>
            <person name="Meyerdierks A."/>
            <person name="Storesund J.E."/>
            <person name="Kallscheuer N."/>
            <person name="Luecker S."/>
            <person name="Lage O.M."/>
            <person name="Pohl T."/>
            <person name="Merkel B.J."/>
            <person name="Hornburger P."/>
            <person name="Mueller R.-W."/>
            <person name="Bruemmer F."/>
            <person name="Labrenz M."/>
            <person name="Spormann A.M."/>
            <person name="Op den Camp H."/>
            <person name="Overmann J."/>
            <person name="Amann R."/>
            <person name="Jetten M.S.M."/>
            <person name="Mascher T."/>
            <person name="Medema M.H."/>
            <person name="Devos D.P."/>
            <person name="Kaster A.-K."/>
            <person name="Ovreas L."/>
            <person name="Rohde M."/>
            <person name="Galperin M.Y."/>
            <person name="Jogler C."/>
        </authorList>
    </citation>
    <scope>NUCLEOTIDE SEQUENCE [LARGE SCALE GENOMIC DNA]</scope>
    <source>
        <strain evidence="2 3">Poly30</strain>
    </source>
</reference>
<dbReference type="RefSeq" id="WP_145195371.1">
    <property type="nucleotide sequence ID" value="NZ_CP036434.1"/>
</dbReference>
<dbReference type="OrthoDB" id="9791814at2"/>
<evidence type="ECO:0000313" key="2">
    <source>
        <dbReference type="EMBL" id="QDV05775.1"/>
    </source>
</evidence>
<sequence precursor="true">MTHLKPSALMLRSAGLAALALPLAFLGACASHDASMDALDPDMIAPFSTFEPGVVQGWKTDTTNPRDGQAQAVWQVLSDEGAPSLPNSVALVNAMEHAGQTFNLFWDPSISLKDVDLTVTVRADGGEEDQGGGPAWRIGSASDYYVARWNPLEDNFRVYSVVGGERLQLATAKVHPDPDSWHTIRIQHIGSRIKCSFDGEMLLDVIDSKLSEAGGVGVWTKADATTSFHNFGYKKAGV</sequence>
<name>A0A518ENW5_9BACT</name>
<protein>
    <recommendedName>
        <fullName evidence="4">3-keto-disaccharide hydrolase domain-containing protein</fullName>
    </recommendedName>
</protein>
<evidence type="ECO:0008006" key="4">
    <source>
        <dbReference type="Google" id="ProtNLM"/>
    </source>
</evidence>
<keyword evidence="1" id="KW-0732">Signal</keyword>
<feature type="signal peptide" evidence="1">
    <location>
        <begin position="1"/>
        <end position="30"/>
    </location>
</feature>